<evidence type="ECO:0000256" key="8">
    <source>
        <dbReference type="RuleBase" id="RU004135"/>
    </source>
</evidence>
<accession>A0A348FWB0</accession>
<feature type="domain" description="Mur ligase C-terminal" evidence="10">
    <location>
        <begin position="331"/>
        <end position="454"/>
    </location>
</feature>
<comment type="PTM">
    <text evidence="7">Carboxylation is probably crucial for Mg(2+) binding and, consequently, for the gamma-phosphate positioning of ATP.</text>
</comment>
<comment type="pathway">
    <text evidence="7 8">Cell wall biogenesis; peptidoglycan biosynthesis.</text>
</comment>
<evidence type="ECO:0000259" key="9">
    <source>
        <dbReference type="Pfam" id="PF01225"/>
    </source>
</evidence>
<dbReference type="EC" id="6.3.2.13" evidence="7"/>
<keyword evidence="5 7" id="KW-0131">Cell cycle</keyword>
<dbReference type="GO" id="GO:0000287">
    <property type="term" value="F:magnesium ion binding"/>
    <property type="evidence" value="ECO:0007669"/>
    <property type="project" value="UniProtKB-UniRule"/>
</dbReference>
<keyword evidence="7" id="KW-0547">Nucleotide-binding</keyword>
<feature type="binding site" evidence="7">
    <location>
        <begin position="150"/>
        <end position="151"/>
    </location>
    <ligand>
        <name>UDP-N-acetyl-alpha-D-muramoyl-L-alanyl-D-glutamate</name>
        <dbReference type="ChEBI" id="CHEBI:83900"/>
    </ligand>
</feature>
<reference evidence="12 13" key="1">
    <citation type="submission" date="2018-08" db="EMBL/GenBank/DDBJ databases">
        <title>Complete genome sequencing of Blastochloris tepida GI.</title>
        <authorList>
            <person name="Tsukatani Y."/>
            <person name="Mori H."/>
        </authorList>
    </citation>
    <scope>NUCLEOTIDE SEQUENCE [LARGE SCALE GENOMIC DNA]</scope>
    <source>
        <strain evidence="12 13">GI</strain>
    </source>
</reference>
<dbReference type="InterPro" id="IPR036615">
    <property type="entry name" value="Mur_ligase_C_dom_sf"/>
</dbReference>
<dbReference type="NCBIfam" id="TIGR01085">
    <property type="entry name" value="murE"/>
    <property type="match status" value="1"/>
</dbReference>
<dbReference type="InterPro" id="IPR035911">
    <property type="entry name" value="MurE/MurF_N"/>
</dbReference>
<dbReference type="SUPFAM" id="SSF53244">
    <property type="entry name" value="MurD-like peptide ligases, peptide-binding domain"/>
    <property type="match status" value="1"/>
</dbReference>
<keyword evidence="6 7" id="KW-0961">Cell wall biogenesis/degradation</keyword>
<dbReference type="PANTHER" id="PTHR23135:SF4">
    <property type="entry name" value="UDP-N-ACETYLMURAMOYL-L-ALANYL-D-GLUTAMATE--2,6-DIAMINOPIMELATE LIGASE MURE HOMOLOG, CHLOROPLASTIC"/>
    <property type="match status" value="1"/>
</dbReference>
<comment type="catalytic activity">
    <reaction evidence="7">
        <text>UDP-N-acetyl-alpha-D-muramoyl-L-alanyl-D-glutamate + meso-2,6-diaminopimelate + ATP = UDP-N-acetyl-alpha-D-muramoyl-L-alanyl-gamma-D-glutamyl-meso-2,6-diaminopimelate + ADP + phosphate + H(+)</text>
        <dbReference type="Rhea" id="RHEA:23676"/>
        <dbReference type="ChEBI" id="CHEBI:15378"/>
        <dbReference type="ChEBI" id="CHEBI:30616"/>
        <dbReference type="ChEBI" id="CHEBI:43474"/>
        <dbReference type="ChEBI" id="CHEBI:57791"/>
        <dbReference type="ChEBI" id="CHEBI:83900"/>
        <dbReference type="ChEBI" id="CHEBI:83905"/>
        <dbReference type="ChEBI" id="CHEBI:456216"/>
        <dbReference type="EC" id="6.3.2.13"/>
    </reaction>
</comment>
<evidence type="ECO:0000256" key="5">
    <source>
        <dbReference type="ARBA" id="ARBA00023306"/>
    </source>
</evidence>
<dbReference type="GO" id="GO:0008360">
    <property type="term" value="P:regulation of cell shape"/>
    <property type="evidence" value="ECO:0007669"/>
    <property type="project" value="UniProtKB-KW"/>
</dbReference>
<evidence type="ECO:0000256" key="6">
    <source>
        <dbReference type="ARBA" id="ARBA00023316"/>
    </source>
</evidence>
<evidence type="ECO:0000313" key="13">
    <source>
        <dbReference type="Proteomes" id="UP000266934"/>
    </source>
</evidence>
<evidence type="ECO:0000256" key="1">
    <source>
        <dbReference type="ARBA" id="ARBA00005898"/>
    </source>
</evidence>
<feature type="binding site" evidence="7">
    <location>
        <position position="30"/>
    </location>
    <ligand>
        <name>UDP-N-acetyl-alpha-D-muramoyl-L-alanyl-D-glutamate</name>
        <dbReference type="ChEBI" id="CHEBI:83900"/>
    </ligand>
</feature>
<feature type="binding site" evidence="7">
    <location>
        <position position="185"/>
    </location>
    <ligand>
        <name>UDP-N-acetyl-alpha-D-muramoyl-L-alanyl-D-glutamate</name>
        <dbReference type="ChEBI" id="CHEBI:83900"/>
    </ligand>
</feature>
<gene>
    <name evidence="7 12" type="primary">murE</name>
    <name evidence="12" type="ORF">BLTE_02780</name>
</gene>
<dbReference type="NCBIfam" id="NF001126">
    <property type="entry name" value="PRK00139.1-4"/>
    <property type="match status" value="1"/>
</dbReference>
<keyword evidence="13" id="KW-1185">Reference proteome</keyword>
<evidence type="ECO:0000259" key="10">
    <source>
        <dbReference type="Pfam" id="PF02875"/>
    </source>
</evidence>
<keyword evidence="4 7" id="KW-0573">Peptidoglycan synthesis</keyword>
<feature type="binding site" evidence="7">
    <location>
        <position position="452"/>
    </location>
    <ligand>
        <name>meso-2,6-diaminopimelate</name>
        <dbReference type="ChEBI" id="CHEBI:57791"/>
    </ligand>
</feature>
<keyword evidence="7" id="KW-0963">Cytoplasm</keyword>
<comment type="subcellular location">
    <subcellularLocation>
        <location evidence="7 8">Cytoplasm</location>
    </subcellularLocation>
</comment>
<dbReference type="InterPro" id="IPR036565">
    <property type="entry name" value="Mur-like_cat_sf"/>
</dbReference>
<dbReference type="NCBIfam" id="NF001124">
    <property type="entry name" value="PRK00139.1-2"/>
    <property type="match status" value="1"/>
</dbReference>
<feature type="binding site" evidence="7">
    <location>
        <begin position="108"/>
        <end position="114"/>
    </location>
    <ligand>
        <name>ATP</name>
        <dbReference type="ChEBI" id="CHEBI:30616"/>
    </ligand>
</feature>
<dbReference type="AlphaFoldDB" id="A0A348FWB0"/>
<dbReference type="OrthoDB" id="9800958at2"/>
<dbReference type="KEGG" id="blag:BLTE_02780"/>
<dbReference type="InterPro" id="IPR004101">
    <property type="entry name" value="Mur_ligase_C"/>
</dbReference>
<evidence type="ECO:0000256" key="2">
    <source>
        <dbReference type="ARBA" id="ARBA00022618"/>
    </source>
</evidence>
<dbReference type="UniPathway" id="UPA00219"/>
<feature type="binding site" evidence="7">
    <location>
        <position position="456"/>
    </location>
    <ligand>
        <name>meso-2,6-diaminopimelate</name>
        <dbReference type="ChEBI" id="CHEBI:57791"/>
    </ligand>
</feature>
<comment type="caution">
    <text evidence="7">Lacks conserved residue(s) required for the propagation of feature annotation.</text>
</comment>
<organism evidence="12 13">
    <name type="scientific">Blastochloris tepida</name>
    <dbReference type="NCBI Taxonomy" id="2233851"/>
    <lineage>
        <taxon>Bacteria</taxon>
        <taxon>Pseudomonadati</taxon>
        <taxon>Pseudomonadota</taxon>
        <taxon>Alphaproteobacteria</taxon>
        <taxon>Hyphomicrobiales</taxon>
        <taxon>Blastochloridaceae</taxon>
        <taxon>Blastochloris</taxon>
    </lineage>
</organism>
<dbReference type="GO" id="GO:0071555">
    <property type="term" value="P:cell wall organization"/>
    <property type="evidence" value="ECO:0007669"/>
    <property type="project" value="UniProtKB-KW"/>
</dbReference>
<dbReference type="Gene3D" id="3.40.1390.10">
    <property type="entry name" value="MurE/MurF, N-terminal domain"/>
    <property type="match status" value="1"/>
</dbReference>
<evidence type="ECO:0000256" key="4">
    <source>
        <dbReference type="ARBA" id="ARBA00022984"/>
    </source>
</evidence>
<sequence>MTTLADLFAADLPPGHRAAGLKVSGLAADSRKVPPGSAFVAVPGTNADGLAYAPAAVAKGAVAVIAAQAPPGDLGVPVIVVADVRGALARAAARLYPRQPATQVAVTGTSGKTSVAAFTRQIWTALGHKAASVGTIGVVAPSGAGYGSLTTPDPLTLHATLDRLAGEGVTHLAIEASSHGLDQRRLDGMRFAAGAFLNLSRDHLDYHLTLDAYFASKLRLFEALLPPGAGVVVDADLPEADRVRAVARPRGLRVFSIGRGGAGIRLVSAAVEGFAQRLEVETGGRFYSVRLPLAGAFQVANALAAAGLAIVTGSEPASVFAALEHLEGAKGRLEKVAEVDGALVFVDYAHKPDGLEKVLLTLRPYAAGRLVVLFGAGGDRDPGKRRMMGEVAARLADHVIVTDDNPRSEDPALIRRAILEGAPGAEEIAGRHAAIAQAVAALRPGDVLVVAGKGHETGQIVGDRVLPFSDHDEVAAAVAARGG</sequence>
<dbReference type="GO" id="GO:0005737">
    <property type="term" value="C:cytoplasm"/>
    <property type="evidence" value="ECO:0007669"/>
    <property type="project" value="UniProtKB-SubCell"/>
</dbReference>
<keyword evidence="7" id="KW-0460">Magnesium</keyword>
<dbReference type="SUPFAM" id="SSF53623">
    <property type="entry name" value="MurD-like peptide ligases, catalytic domain"/>
    <property type="match status" value="1"/>
</dbReference>
<proteinExistence type="inferred from homology"/>
<feature type="domain" description="Mur ligase central" evidence="11">
    <location>
        <begin position="106"/>
        <end position="309"/>
    </location>
</feature>
<dbReference type="Proteomes" id="UP000266934">
    <property type="component" value="Chromosome"/>
</dbReference>
<dbReference type="GO" id="GO:0008765">
    <property type="term" value="F:UDP-N-acetylmuramoylalanyl-D-glutamate-2,6-diaminopimelate ligase activity"/>
    <property type="evidence" value="ECO:0007669"/>
    <property type="project" value="UniProtKB-UniRule"/>
</dbReference>
<dbReference type="InterPro" id="IPR013221">
    <property type="entry name" value="Mur_ligase_cen"/>
</dbReference>
<feature type="modified residue" description="N6-carboxylysine" evidence="7">
    <location>
        <position position="217"/>
    </location>
</feature>
<comment type="similarity">
    <text evidence="1 7">Belongs to the MurCDEF family. MurE subfamily.</text>
</comment>
<keyword evidence="7" id="KW-0067">ATP-binding</keyword>
<evidence type="ECO:0000256" key="3">
    <source>
        <dbReference type="ARBA" id="ARBA00022960"/>
    </source>
</evidence>
<name>A0A348FWB0_9HYPH</name>
<feature type="binding site" evidence="7">
    <location>
        <position position="177"/>
    </location>
    <ligand>
        <name>UDP-N-acetyl-alpha-D-muramoyl-L-alanyl-D-glutamate</name>
        <dbReference type="ChEBI" id="CHEBI:83900"/>
    </ligand>
</feature>
<dbReference type="HAMAP" id="MF_00208">
    <property type="entry name" value="MurE"/>
    <property type="match status" value="1"/>
</dbReference>
<keyword evidence="7 12" id="KW-0436">Ligase</keyword>
<feature type="domain" description="Mur ligase N-terminal catalytic" evidence="9">
    <location>
        <begin position="23"/>
        <end position="94"/>
    </location>
</feature>
<dbReference type="SUPFAM" id="SSF63418">
    <property type="entry name" value="MurE/MurF N-terminal domain"/>
    <property type="match status" value="1"/>
</dbReference>
<dbReference type="GO" id="GO:0051301">
    <property type="term" value="P:cell division"/>
    <property type="evidence" value="ECO:0007669"/>
    <property type="project" value="UniProtKB-KW"/>
</dbReference>
<dbReference type="Pfam" id="PF02875">
    <property type="entry name" value="Mur_ligase_C"/>
    <property type="match status" value="1"/>
</dbReference>
<dbReference type="Pfam" id="PF01225">
    <property type="entry name" value="Mur_ligase"/>
    <property type="match status" value="1"/>
</dbReference>
<protein>
    <recommendedName>
        <fullName evidence="7">UDP-N-acetylmuramoyl-L-alanyl-D-glutamate--2,6-diaminopimelate ligase</fullName>
        <ecNumber evidence="7">6.3.2.13</ecNumber>
    </recommendedName>
    <alternativeName>
        <fullName evidence="7">Meso-A2pm-adding enzyme</fullName>
    </alternativeName>
    <alternativeName>
        <fullName evidence="7">Meso-diaminopimelate-adding enzyme</fullName>
    </alternativeName>
    <alternativeName>
        <fullName evidence="7">UDP-MurNAc-L-Ala-D-Glu:meso-diaminopimelate ligase</fullName>
    </alternativeName>
    <alternativeName>
        <fullName evidence="7">UDP-MurNAc-tripeptide synthetase</fullName>
    </alternativeName>
    <alternativeName>
        <fullName evidence="7">UDP-N-acetylmuramyl-tripeptide synthetase</fullName>
    </alternativeName>
</protein>
<feature type="binding site" evidence="7">
    <location>
        <position position="380"/>
    </location>
    <ligand>
        <name>meso-2,6-diaminopimelate</name>
        <dbReference type="ChEBI" id="CHEBI:57791"/>
    </ligand>
</feature>
<dbReference type="GO" id="GO:0009252">
    <property type="term" value="P:peptidoglycan biosynthetic process"/>
    <property type="evidence" value="ECO:0007669"/>
    <property type="project" value="UniProtKB-UniRule"/>
</dbReference>
<keyword evidence="2 7" id="KW-0132">Cell division</keyword>
<dbReference type="Pfam" id="PF08245">
    <property type="entry name" value="Mur_ligase_M"/>
    <property type="match status" value="1"/>
</dbReference>
<evidence type="ECO:0000259" key="11">
    <source>
        <dbReference type="Pfam" id="PF08245"/>
    </source>
</evidence>
<comment type="function">
    <text evidence="7">Catalyzes the addition of meso-diaminopimelic acid to the nucleotide precursor UDP-N-acetylmuramoyl-L-alanyl-D-glutamate (UMAG) in the biosynthesis of bacterial cell-wall peptidoglycan.</text>
</comment>
<dbReference type="Gene3D" id="3.90.190.20">
    <property type="entry name" value="Mur ligase, C-terminal domain"/>
    <property type="match status" value="1"/>
</dbReference>
<dbReference type="GO" id="GO:0005524">
    <property type="term" value="F:ATP binding"/>
    <property type="evidence" value="ECO:0007669"/>
    <property type="project" value="UniProtKB-UniRule"/>
</dbReference>
<feature type="binding site" evidence="7">
    <location>
        <position position="183"/>
    </location>
    <ligand>
        <name>UDP-N-acetyl-alpha-D-muramoyl-L-alanyl-D-glutamate</name>
        <dbReference type="ChEBI" id="CHEBI:83900"/>
    </ligand>
</feature>
<keyword evidence="3 7" id="KW-0133">Cell shape</keyword>
<dbReference type="InterPro" id="IPR005761">
    <property type="entry name" value="UDP-N-AcMur-Glu-dNH2Pim_ligase"/>
</dbReference>
<evidence type="ECO:0000256" key="7">
    <source>
        <dbReference type="HAMAP-Rule" id="MF_00208"/>
    </source>
</evidence>
<dbReference type="RefSeq" id="WP_126396929.1">
    <property type="nucleotide sequence ID" value="NZ_AP018907.1"/>
</dbReference>
<dbReference type="EMBL" id="AP018907">
    <property type="protein sequence ID" value="BBF91593.1"/>
    <property type="molecule type" value="Genomic_DNA"/>
</dbReference>
<feature type="short sequence motif" description="Meso-diaminopimelate recognition motif" evidence="7">
    <location>
        <begin position="404"/>
        <end position="407"/>
    </location>
</feature>
<feature type="binding site" evidence="7">
    <location>
        <begin position="404"/>
        <end position="407"/>
    </location>
    <ligand>
        <name>meso-2,6-diaminopimelate</name>
        <dbReference type="ChEBI" id="CHEBI:57791"/>
    </ligand>
</feature>
<evidence type="ECO:0000313" key="12">
    <source>
        <dbReference type="EMBL" id="BBF91593.1"/>
    </source>
</evidence>
<dbReference type="Gene3D" id="3.40.1190.10">
    <property type="entry name" value="Mur-like, catalytic domain"/>
    <property type="match status" value="1"/>
</dbReference>
<comment type="cofactor">
    <cofactor evidence="7">
        <name>Mg(2+)</name>
        <dbReference type="ChEBI" id="CHEBI:18420"/>
    </cofactor>
</comment>
<dbReference type="InterPro" id="IPR000713">
    <property type="entry name" value="Mur_ligase_N"/>
</dbReference>
<dbReference type="PANTHER" id="PTHR23135">
    <property type="entry name" value="MUR LIGASE FAMILY MEMBER"/>
    <property type="match status" value="1"/>
</dbReference>